<organism evidence="1 2">
    <name type="scientific">Cronartium quercuum f. sp. fusiforme G11</name>
    <dbReference type="NCBI Taxonomy" id="708437"/>
    <lineage>
        <taxon>Eukaryota</taxon>
        <taxon>Fungi</taxon>
        <taxon>Dikarya</taxon>
        <taxon>Basidiomycota</taxon>
        <taxon>Pucciniomycotina</taxon>
        <taxon>Pucciniomycetes</taxon>
        <taxon>Pucciniales</taxon>
        <taxon>Coleosporiaceae</taxon>
        <taxon>Cronartium</taxon>
    </lineage>
</organism>
<protein>
    <submittedName>
        <fullName evidence="1">Uncharacterized protein</fullName>
    </submittedName>
</protein>
<proteinExistence type="predicted"/>
<evidence type="ECO:0000313" key="2">
    <source>
        <dbReference type="Proteomes" id="UP000886653"/>
    </source>
</evidence>
<evidence type="ECO:0000313" key="1">
    <source>
        <dbReference type="EMBL" id="KAG0141765.1"/>
    </source>
</evidence>
<sequence>MVALKSASVSPKYGTECNSTYGDCGCDNCRGQYLDLSYRLRVFRERRHHLGKDRTMQLWAVPQAFSDPDYWSRAPTGDEFLLICTIYLIEGAVGLMGWQENAQTSQDYGSAKFGKALPAIMPFLGLPQAFLPIPPSTPYPNDTLIARVWPNSEKKIMLVMVANLIEKPARWSINPPQSISLPQGPLGTKTLYITEGQSPTQVNVQGNSISLTGTLQGLGCGAWLIPM</sequence>
<keyword evidence="2" id="KW-1185">Reference proteome</keyword>
<dbReference type="OrthoDB" id="2338662at2759"/>
<comment type="caution">
    <text evidence="1">The sequence shown here is derived from an EMBL/GenBank/DDBJ whole genome shotgun (WGS) entry which is preliminary data.</text>
</comment>
<accession>A0A9P6N8C7</accession>
<name>A0A9P6N8C7_9BASI</name>
<reference evidence="1" key="1">
    <citation type="submission" date="2013-11" db="EMBL/GenBank/DDBJ databases">
        <title>Genome sequence of the fusiform rust pathogen reveals effectors for host alternation and coevolution with pine.</title>
        <authorList>
            <consortium name="DOE Joint Genome Institute"/>
            <person name="Smith K."/>
            <person name="Pendleton A."/>
            <person name="Kubisiak T."/>
            <person name="Anderson C."/>
            <person name="Salamov A."/>
            <person name="Aerts A."/>
            <person name="Riley R."/>
            <person name="Clum A."/>
            <person name="Lindquist E."/>
            <person name="Ence D."/>
            <person name="Campbell M."/>
            <person name="Kronenberg Z."/>
            <person name="Feau N."/>
            <person name="Dhillon B."/>
            <person name="Hamelin R."/>
            <person name="Burleigh J."/>
            <person name="Smith J."/>
            <person name="Yandell M."/>
            <person name="Nelson C."/>
            <person name="Grigoriev I."/>
            <person name="Davis J."/>
        </authorList>
    </citation>
    <scope>NUCLEOTIDE SEQUENCE</scope>
    <source>
        <strain evidence="1">G11</strain>
    </source>
</reference>
<gene>
    <name evidence="1" type="ORF">CROQUDRAFT_82912</name>
</gene>
<dbReference type="Proteomes" id="UP000886653">
    <property type="component" value="Unassembled WGS sequence"/>
</dbReference>
<dbReference type="AlphaFoldDB" id="A0A9P6N8C7"/>
<dbReference type="EMBL" id="MU167372">
    <property type="protein sequence ID" value="KAG0141765.1"/>
    <property type="molecule type" value="Genomic_DNA"/>
</dbReference>